<gene>
    <name evidence="1" type="ORF">EZ428_22810</name>
</gene>
<evidence type="ECO:0000313" key="2">
    <source>
        <dbReference type="Proteomes" id="UP000292884"/>
    </source>
</evidence>
<dbReference type="OrthoDB" id="1488726at2"/>
<reference evidence="1 2" key="1">
    <citation type="submission" date="2019-02" db="EMBL/GenBank/DDBJ databases">
        <title>Pedobacter sp. RP-1-13 sp. nov., isolated from Arctic soil.</title>
        <authorList>
            <person name="Dahal R.H."/>
        </authorList>
    </citation>
    <scope>NUCLEOTIDE SEQUENCE [LARGE SCALE GENOMIC DNA]</scope>
    <source>
        <strain evidence="1 2">RP-1-13</strain>
    </source>
</reference>
<dbReference type="EMBL" id="SJSK01000008">
    <property type="protein sequence ID" value="TCC87033.1"/>
    <property type="molecule type" value="Genomic_DNA"/>
</dbReference>
<proteinExistence type="predicted"/>
<dbReference type="AlphaFoldDB" id="A0A4R0MKM5"/>
<keyword evidence="2" id="KW-1185">Reference proteome</keyword>
<evidence type="ECO:0000313" key="1">
    <source>
        <dbReference type="EMBL" id="TCC87033.1"/>
    </source>
</evidence>
<accession>A0A4R0MKM5</accession>
<name>A0A4R0MKM5_9SPHI</name>
<protein>
    <submittedName>
        <fullName evidence="1">Uncharacterized protein</fullName>
    </submittedName>
</protein>
<dbReference type="PROSITE" id="PS51257">
    <property type="entry name" value="PROKAR_LIPOPROTEIN"/>
    <property type="match status" value="1"/>
</dbReference>
<organism evidence="1 2">
    <name type="scientific">Pedobacter frigiditerrae</name>
    <dbReference type="NCBI Taxonomy" id="2530452"/>
    <lineage>
        <taxon>Bacteria</taxon>
        <taxon>Pseudomonadati</taxon>
        <taxon>Bacteroidota</taxon>
        <taxon>Sphingobacteriia</taxon>
        <taxon>Sphingobacteriales</taxon>
        <taxon>Sphingobacteriaceae</taxon>
        <taxon>Pedobacter</taxon>
    </lineage>
</organism>
<comment type="caution">
    <text evidence="1">The sequence shown here is derived from an EMBL/GenBank/DDBJ whole genome shotgun (WGS) entry which is preliminary data.</text>
</comment>
<dbReference type="RefSeq" id="WP_131555649.1">
    <property type="nucleotide sequence ID" value="NZ_SJSK01000008.1"/>
</dbReference>
<sequence length="302" mass="32780">MKNLTFIALVIFSLSSCKKDFSSNSSQGLSLAEFNSKFSIPTQSFNGVAGTAFTITGAKGIKLDFPANAFLDAIGNPVSGNVKLTLKEVLTKRDILLSGKFTESNGQLLVSGGEFQILALQNGQLLRLNPAATVNINVPTTLSTAPMDLFEFKPTAASDSTWMLNQKARVFTTPAYYQFSLPNFGWVNCDYFYSNPNPKTTVTAGPIYAGVIPSIKEQRAYLIFDNFNNVIGLPFVMAVNKHQSYLNSLPIGMAGKLVIISVDMNDKIYFGATSFTVSADLNLNIPVSLATQSTIDNYLNNL</sequence>
<dbReference type="Proteomes" id="UP000292884">
    <property type="component" value="Unassembled WGS sequence"/>
</dbReference>